<dbReference type="OrthoDB" id="415460at2759"/>
<reference evidence="17" key="1">
    <citation type="submission" date="2025-08" db="UniProtKB">
        <authorList>
            <consortium name="RefSeq"/>
        </authorList>
    </citation>
    <scope>IDENTIFICATION</scope>
    <source>
        <tissue evidence="17">Gonads</tissue>
    </source>
</reference>
<organism evidence="16 17">
    <name type="scientific">Lingula anatina</name>
    <name type="common">Brachiopod</name>
    <name type="synonym">Lingula unguis</name>
    <dbReference type="NCBI Taxonomy" id="7574"/>
    <lineage>
        <taxon>Eukaryota</taxon>
        <taxon>Metazoa</taxon>
        <taxon>Spiralia</taxon>
        <taxon>Lophotrochozoa</taxon>
        <taxon>Brachiopoda</taxon>
        <taxon>Linguliformea</taxon>
        <taxon>Lingulata</taxon>
        <taxon>Lingulida</taxon>
        <taxon>Linguloidea</taxon>
        <taxon>Lingulidae</taxon>
        <taxon>Lingula</taxon>
    </lineage>
</organism>
<dbReference type="InterPro" id="IPR027359">
    <property type="entry name" value="Volt_channel_dom_sf"/>
</dbReference>
<dbReference type="GO" id="GO:0001508">
    <property type="term" value="P:action potential"/>
    <property type="evidence" value="ECO:0007669"/>
    <property type="project" value="TreeGrafter"/>
</dbReference>
<protein>
    <submittedName>
        <fullName evidence="17">Potassium voltage-gated channel subfamily B member 1-like</fullName>
    </submittedName>
</protein>
<evidence type="ECO:0000256" key="13">
    <source>
        <dbReference type="SAM" id="Phobius"/>
    </source>
</evidence>
<evidence type="ECO:0000256" key="10">
    <source>
        <dbReference type="ARBA" id="ARBA00023136"/>
    </source>
</evidence>
<evidence type="ECO:0000313" key="16">
    <source>
        <dbReference type="Proteomes" id="UP000085678"/>
    </source>
</evidence>
<dbReference type="InParanoid" id="A0A2R2MKT8"/>
<dbReference type="Gene3D" id="1.10.287.70">
    <property type="match status" value="1"/>
</dbReference>
<dbReference type="PANTHER" id="PTHR11537:SF254">
    <property type="entry name" value="POTASSIUM VOLTAGE-GATED CHANNEL PROTEIN SHAB"/>
    <property type="match status" value="1"/>
</dbReference>
<dbReference type="Pfam" id="PF00520">
    <property type="entry name" value="Ion_trans"/>
    <property type="match status" value="1"/>
</dbReference>
<keyword evidence="5" id="KW-0631">Potassium channel</keyword>
<evidence type="ECO:0000256" key="2">
    <source>
        <dbReference type="ARBA" id="ARBA00022448"/>
    </source>
</evidence>
<evidence type="ECO:0000256" key="5">
    <source>
        <dbReference type="ARBA" id="ARBA00022826"/>
    </source>
</evidence>
<dbReference type="CDD" id="cd18317">
    <property type="entry name" value="BTB_POZ_Kv"/>
    <property type="match status" value="1"/>
</dbReference>
<dbReference type="GO" id="GO:0008076">
    <property type="term" value="C:voltage-gated potassium channel complex"/>
    <property type="evidence" value="ECO:0007669"/>
    <property type="project" value="InterPro"/>
</dbReference>
<dbReference type="AlphaFoldDB" id="A0A2R2MKT8"/>
<dbReference type="InterPro" id="IPR011333">
    <property type="entry name" value="SKP1/BTB/POZ_sf"/>
</dbReference>
<evidence type="ECO:0000256" key="8">
    <source>
        <dbReference type="ARBA" id="ARBA00022989"/>
    </source>
</evidence>
<feature type="transmembrane region" description="Helical" evidence="13">
    <location>
        <begin position="285"/>
        <end position="301"/>
    </location>
</feature>
<sequence length="387" mass="43290">METTSSHHGKEGIASSNDMLVAKMPTASPSKSFSRADDNKIIIDVGGVVFSLSRTAILDSRHSDSSLSRAVLNGTHFNPTTRQYSFDRNPEVFGYVADYIRTGELHAPHGMCGEMVWRELEYWGIPREAMSPCCSHKLGKYSRKLEEKEAIEKEFSRRCVDDVWPVDGEETRGCCCSNRTKRKLWIFLNEPRSSKGALVFSLVLFLLIILSIVVMMINTSLSFRQPYTTNETVMAKLQNSISAMNITNEKISMRITTTGPTITAVLGYILYYAEITEGDGDFSEILIGCWWAVITMTTVGYGDTHPKFPGGYVVGYVAATFGVILMGLPIAIIANNFSKYYQFLAEKAEKKKTDKAQAIHNGKIQVKEFQTKKDGSFKHSQVNPQDF</sequence>
<keyword evidence="16" id="KW-1185">Reference proteome</keyword>
<keyword evidence="2" id="KW-0813">Transport</keyword>
<dbReference type="GeneID" id="106156366"/>
<dbReference type="GO" id="GO:0051260">
    <property type="term" value="P:protein homooligomerization"/>
    <property type="evidence" value="ECO:0007669"/>
    <property type="project" value="InterPro"/>
</dbReference>
<evidence type="ECO:0000256" key="12">
    <source>
        <dbReference type="SAM" id="MobiDB-lite"/>
    </source>
</evidence>
<evidence type="ECO:0000256" key="3">
    <source>
        <dbReference type="ARBA" id="ARBA00022538"/>
    </source>
</evidence>
<dbReference type="Proteomes" id="UP000085678">
    <property type="component" value="Unplaced"/>
</dbReference>
<dbReference type="KEGG" id="lak:106156366"/>
<feature type="transmembrane region" description="Helical" evidence="13">
    <location>
        <begin position="251"/>
        <end position="273"/>
    </location>
</feature>
<keyword evidence="7" id="KW-0630">Potassium</keyword>
<dbReference type="STRING" id="7574.A0A2R2MKT8"/>
<dbReference type="RefSeq" id="XP_023930823.1">
    <property type="nucleotide sequence ID" value="XM_024075055.1"/>
</dbReference>
<feature type="region of interest" description="Disordered" evidence="12">
    <location>
        <begin position="1"/>
        <end position="20"/>
    </location>
</feature>
<dbReference type="InterPro" id="IPR005821">
    <property type="entry name" value="Ion_trans_dom"/>
</dbReference>
<dbReference type="PANTHER" id="PTHR11537">
    <property type="entry name" value="VOLTAGE-GATED POTASSIUM CHANNEL"/>
    <property type="match status" value="1"/>
</dbReference>
<gene>
    <name evidence="17" type="primary">LOC106156366</name>
</gene>
<feature type="transmembrane region" description="Helical" evidence="13">
    <location>
        <begin position="313"/>
        <end position="334"/>
    </location>
</feature>
<feature type="domain" description="Potassium channel tetramerisation-type BTB" evidence="15">
    <location>
        <begin position="41"/>
        <end position="133"/>
    </location>
</feature>
<dbReference type="InterPro" id="IPR003974">
    <property type="entry name" value="K_chnl_volt-dep_Kv3"/>
</dbReference>
<dbReference type="InterPro" id="IPR003131">
    <property type="entry name" value="T1-type_BTB"/>
</dbReference>
<dbReference type="PRINTS" id="PR00169">
    <property type="entry name" value="KCHANNEL"/>
</dbReference>
<evidence type="ECO:0000259" key="14">
    <source>
        <dbReference type="Pfam" id="PF00520"/>
    </source>
</evidence>
<dbReference type="InterPro" id="IPR028325">
    <property type="entry name" value="VG_K_chnl"/>
</dbReference>
<keyword evidence="11" id="KW-0407">Ion channel</keyword>
<evidence type="ECO:0000259" key="15">
    <source>
        <dbReference type="Pfam" id="PF02214"/>
    </source>
</evidence>
<evidence type="ECO:0000256" key="11">
    <source>
        <dbReference type="ARBA" id="ARBA00023303"/>
    </source>
</evidence>
<accession>A0A2R2MKT8</accession>
<evidence type="ECO:0000256" key="7">
    <source>
        <dbReference type="ARBA" id="ARBA00022958"/>
    </source>
</evidence>
<dbReference type="SUPFAM" id="SSF81324">
    <property type="entry name" value="Voltage-gated potassium channels"/>
    <property type="match status" value="1"/>
</dbReference>
<keyword evidence="3" id="KW-0633">Potassium transport</keyword>
<name>A0A2R2MKT8_LINAN</name>
<dbReference type="Gene3D" id="3.30.710.10">
    <property type="entry name" value="Potassium Channel Kv1.1, Chain A"/>
    <property type="match status" value="1"/>
</dbReference>
<evidence type="ECO:0000313" key="17">
    <source>
        <dbReference type="RefSeq" id="XP_023930823.1"/>
    </source>
</evidence>
<dbReference type="PRINTS" id="PR01498">
    <property type="entry name" value="SHAWCHANNEL"/>
</dbReference>
<keyword evidence="10 13" id="KW-0472">Membrane</keyword>
<evidence type="ECO:0000256" key="6">
    <source>
        <dbReference type="ARBA" id="ARBA00022882"/>
    </source>
</evidence>
<keyword evidence="8 13" id="KW-1133">Transmembrane helix</keyword>
<feature type="domain" description="Ion transport" evidence="14">
    <location>
        <begin position="262"/>
        <end position="341"/>
    </location>
</feature>
<dbReference type="Pfam" id="PF02214">
    <property type="entry name" value="BTB_2"/>
    <property type="match status" value="1"/>
</dbReference>
<dbReference type="Gene3D" id="1.20.120.350">
    <property type="entry name" value="Voltage-gated potassium channels. Chain C"/>
    <property type="match status" value="1"/>
</dbReference>
<comment type="subcellular location">
    <subcellularLocation>
        <location evidence="1">Membrane</location>
        <topology evidence="1">Multi-pass membrane protein</topology>
    </subcellularLocation>
</comment>
<dbReference type="SUPFAM" id="SSF54695">
    <property type="entry name" value="POZ domain"/>
    <property type="match status" value="1"/>
</dbReference>
<evidence type="ECO:0000256" key="4">
    <source>
        <dbReference type="ARBA" id="ARBA00022692"/>
    </source>
</evidence>
<keyword evidence="9" id="KW-0406">Ion transport</keyword>
<keyword evidence="4 13" id="KW-0812">Transmembrane</keyword>
<evidence type="ECO:0000256" key="1">
    <source>
        <dbReference type="ARBA" id="ARBA00004141"/>
    </source>
</evidence>
<evidence type="ECO:0000256" key="9">
    <source>
        <dbReference type="ARBA" id="ARBA00023065"/>
    </source>
</evidence>
<keyword evidence="6" id="KW-0851">Voltage-gated channel</keyword>
<dbReference type="GO" id="GO:0005249">
    <property type="term" value="F:voltage-gated potassium channel activity"/>
    <property type="evidence" value="ECO:0007669"/>
    <property type="project" value="InterPro"/>
</dbReference>
<feature type="transmembrane region" description="Helical" evidence="13">
    <location>
        <begin position="197"/>
        <end position="217"/>
    </location>
</feature>
<proteinExistence type="predicted"/>